<gene>
    <name evidence="2" type="ORF">Scep_027346</name>
</gene>
<comment type="caution">
    <text evidence="2">The sequence shown here is derived from an EMBL/GenBank/DDBJ whole genome shotgun (WGS) entry which is preliminary data.</text>
</comment>
<proteinExistence type="predicted"/>
<name>A0AAP0E7Y6_9MAGN</name>
<sequence length="113" mass="12591">MNVVQTSQTQGRMRPLQPRADALGGHEGEVEAEDVEFSDGEPECGALHAVVEAEDFGGGGKGWQHGSAFKARQVARVTRVEGEKPMRPMPWLFWRPMKARKRPMSVEEETWTG</sequence>
<reference evidence="2 3" key="1">
    <citation type="submission" date="2024-01" db="EMBL/GenBank/DDBJ databases">
        <title>Genome assemblies of Stephania.</title>
        <authorList>
            <person name="Yang L."/>
        </authorList>
    </citation>
    <scope>NUCLEOTIDE SEQUENCE [LARGE SCALE GENOMIC DNA]</scope>
    <source>
        <strain evidence="2">JXDWG</strain>
        <tissue evidence="2">Leaf</tissue>
    </source>
</reference>
<accession>A0AAP0E7Y6</accession>
<evidence type="ECO:0000313" key="2">
    <source>
        <dbReference type="EMBL" id="KAK9088264.1"/>
    </source>
</evidence>
<feature type="region of interest" description="Disordered" evidence="1">
    <location>
        <begin position="1"/>
        <end position="32"/>
    </location>
</feature>
<organism evidence="2 3">
    <name type="scientific">Stephania cephalantha</name>
    <dbReference type="NCBI Taxonomy" id="152367"/>
    <lineage>
        <taxon>Eukaryota</taxon>
        <taxon>Viridiplantae</taxon>
        <taxon>Streptophyta</taxon>
        <taxon>Embryophyta</taxon>
        <taxon>Tracheophyta</taxon>
        <taxon>Spermatophyta</taxon>
        <taxon>Magnoliopsida</taxon>
        <taxon>Ranunculales</taxon>
        <taxon>Menispermaceae</taxon>
        <taxon>Menispermoideae</taxon>
        <taxon>Cissampelideae</taxon>
        <taxon>Stephania</taxon>
    </lineage>
</organism>
<evidence type="ECO:0000313" key="3">
    <source>
        <dbReference type="Proteomes" id="UP001419268"/>
    </source>
</evidence>
<protein>
    <submittedName>
        <fullName evidence="2">Uncharacterized protein</fullName>
    </submittedName>
</protein>
<dbReference type="Proteomes" id="UP001419268">
    <property type="component" value="Unassembled WGS sequence"/>
</dbReference>
<keyword evidence="3" id="KW-1185">Reference proteome</keyword>
<dbReference type="AlphaFoldDB" id="A0AAP0E7Y6"/>
<evidence type="ECO:0000256" key="1">
    <source>
        <dbReference type="SAM" id="MobiDB-lite"/>
    </source>
</evidence>
<dbReference type="EMBL" id="JBBNAG010000012">
    <property type="protein sequence ID" value="KAK9088264.1"/>
    <property type="molecule type" value="Genomic_DNA"/>
</dbReference>
<feature type="compositionally biased region" description="Polar residues" evidence="1">
    <location>
        <begin position="1"/>
        <end position="11"/>
    </location>
</feature>